<name>A0A371GTA7_MUCPR</name>
<accession>A0A371GTA7</accession>
<feature type="non-terminal residue" evidence="2">
    <location>
        <position position="1"/>
    </location>
</feature>
<protein>
    <submittedName>
        <fullName evidence="2">Uncharacterized protein</fullName>
    </submittedName>
</protein>
<evidence type="ECO:0000313" key="2">
    <source>
        <dbReference type="EMBL" id="RDX93760.1"/>
    </source>
</evidence>
<sequence length="73" mass="8147">MILRDDGNIDSESSHEEVSTLGSEGYSSEEVSYEGDLRMVNVKLTLGKYKDEILCGVIPMEATYILFKEIVKA</sequence>
<evidence type="ECO:0000256" key="1">
    <source>
        <dbReference type="SAM" id="MobiDB-lite"/>
    </source>
</evidence>
<proteinExistence type="predicted"/>
<feature type="region of interest" description="Disordered" evidence="1">
    <location>
        <begin position="1"/>
        <end position="31"/>
    </location>
</feature>
<feature type="compositionally biased region" description="Basic and acidic residues" evidence="1">
    <location>
        <begin position="1"/>
        <end position="18"/>
    </location>
</feature>
<organism evidence="2 3">
    <name type="scientific">Mucuna pruriens</name>
    <name type="common">Velvet bean</name>
    <name type="synonym">Dolichos pruriens</name>
    <dbReference type="NCBI Taxonomy" id="157652"/>
    <lineage>
        <taxon>Eukaryota</taxon>
        <taxon>Viridiplantae</taxon>
        <taxon>Streptophyta</taxon>
        <taxon>Embryophyta</taxon>
        <taxon>Tracheophyta</taxon>
        <taxon>Spermatophyta</taxon>
        <taxon>Magnoliopsida</taxon>
        <taxon>eudicotyledons</taxon>
        <taxon>Gunneridae</taxon>
        <taxon>Pentapetalae</taxon>
        <taxon>rosids</taxon>
        <taxon>fabids</taxon>
        <taxon>Fabales</taxon>
        <taxon>Fabaceae</taxon>
        <taxon>Papilionoideae</taxon>
        <taxon>50 kb inversion clade</taxon>
        <taxon>NPAAA clade</taxon>
        <taxon>indigoferoid/millettioid clade</taxon>
        <taxon>Phaseoleae</taxon>
        <taxon>Mucuna</taxon>
    </lineage>
</organism>
<dbReference type="Proteomes" id="UP000257109">
    <property type="component" value="Unassembled WGS sequence"/>
</dbReference>
<evidence type="ECO:0000313" key="3">
    <source>
        <dbReference type="Proteomes" id="UP000257109"/>
    </source>
</evidence>
<reference evidence="2" key="1">
    <citation type="submission" date="2018-05" db="EMBL/GenBank/DDBJ databases">
        <title>Draft genome of Mucuna pruriens seed.</title>
        <authorList>
            <person name="Nnadi N.E."/>
            <person name="Vos R."/>
            <person name="Hasami M.H."/>
            <person name="Devisetty U.K."/>
            <person name="Aguiy J.C."/>
        </authorList>
    </citation>
    <scope>NUCLEOTIDE SEQUENCE [LARGE SCALE GENOMIC DNA]</scope>
    <source>
        <strain evidence="2">JCA_2017</strain>
    </source>
</reference>
<comment type="caution">
    <text evidence="2">The sequence shown here is derived from an EMBL/GenBank/DDBJ whole genome shotgun (WGS) entry which is preliminary data.</text>
</comment>
<dbReference type="EMBL" id="QJKJ01004534">
    <property type="protein sequence ID" value="RDX93760.1"/>
    <property type="molecule type" value="Genomic_DNA"/>
</dbReference>
<dbReference type="AlphaFoldDB" id="A0A371GTA7"/>
<keyword evidence="3" id="KW-1185">Reference proteome</keyword>
<gene>
    <name evidence="2" type="ORF">CR513_23930</name>
</gene>